<dbReference type="AlphaFoldDB" id="A0A9Q8SRU6"/>
<dbReference type="GO" id="GO:0020037">
    <property type="term" value="F:heme binding"/>
    <property type="evidence" value="ECO:0007669"/>
    <property type="project" value="InterPro"/>
</dbReference>
<keyword evidence="3" id="KW-0408">Iron</keyword>
<dbReference type="InterPro" id="IPR036673">
    <property type="entry name" value="Cyanovirin-N_sf"/>
</dbReference>
<dbReference type="InterPro" id="IPR001128">
    <property type="entry name" value="Cyt_P450"/>
</dbReference>
<evidence type="ECO:0000313" key="6">
    <source>
        <dbReference type="Proteomes" id="UP000830671"/>
    </source>
</evidence>
<feature type="domain" description="Cyanovirin-N" evidence="4">
    <location>
        <begin position="1102"/>
        <end position="1211"/>
    </location>
</feature>
<sequence length="1231" mass="140327">MAETSLLDKLPGEIRNKIWKLICTPPPCPPNRERSGPTTGILSCSKRLSQEFSSFLFHQNSNGEIPDLTIVITTTCRRDAWLSLAVEPECTVPENCIHFYERIDKARCFDVNDMDNPVFDVLREAKHINMVHIRFDGPWLVNEAPLYSLPGTRRARFGEDPIYDAEAFWRQWDVPFLCHWAKARDVARLLGSFQRIGEMAIHFNDWRRDSRRDGKKYWHAIPFYTSIKDSELRTPIRLWRLLMNCFLQGDGDGMNMLNLGFIECETRFGIIKFPTKNQPEGELTLDDDHGDGLADQLVGVGPIEKPQTLEETPKHRVNRLFAAFTSLLEQQSDDIYDIWALREHRAATSNSSARNFFHRMQRQEESRSTTGMKSINNTVHIFGYPRFHVHDRQSACLVQACYSCRQSSCSGHIYYKADRSPECNVVKPAVILSSLTFHNIAWLASSRLLVMRGASRACKNIMSFIPEAITPTSVLSWQCAATLLIIWITYCLGRAIYNVSPLHPLSKFPGPKLAAASYAPECWYDFVKKGRYTYEIVKMHQIYVRINPDEVHCNDVRFTDEVYAINGRKRDKHIHHMINLPDPATFATFGTIDHDLHRRRRAAVGKFFSRQQMLKLEPQVHASAQKLCDKLLSFAGPDGEVVPLQDAYSCFTTDVITEYCFGESFGFLEQKEWTPNYRSAVYGALVHTFLFKFFPWTKIVMNAGPYLKNYLPRDTAIFINTYAVTLVEKARDRKVTGTDIYQHSPNVFAALFDSDLPPEEKTVPRLTSEGAIMITAGTETTSYTLTMISFHLLSNPKILERLTQELQGAVKDPKHLPNWPTLETLPYLNAVISEGLRLAPGGSMRTGRVATEEDLVYRGKWRPEGSDVDVDVCHVIPRGWAVSMSAIISHLDERMFPNAKEFIPERWIDENGQRRRGLEAGFIPFSKGTRQLAYSELYIALTSLVLRVFPRMKLYDTTLRDVEYDHDLGVPIPATENGCRLNLEAHSLSWLISHKHSPLRRLFNRLFKLKFPTEQLSVIPINETTCHSLPKASSIEVMPINVTTAHSTLKLSSIGVIPIDVVTGHSLLKPSPTQAPSNCTCTHEDTNKPATDNRPAEVPYWGFKQSCTEIHGDGGEEAVIWACCDTTHGYGIQNRFRLGQCIENARGKLIPRKNGGFWRTCEDCGLKDPERPTVYSCKCWPMPRHGAKHERVEAEIELNDFIGNDHGKLVCFGVREQRYWGNCTNNFPWNN</sequence>
<dbReference type="PRINTS" id="PR00463">
    <property type="entry name" value="EP450I"/>
</dbReference>
<evidence type="ECO:0000256" key="2">
    <source>
        <dbReference type="ARBA" id="ARBA00022723"/>
    </source>
</evidence>
<keyword evidence="1" id="KW-0349">Heme</keyword>
<proteinExistence type="predicted"/>
<dbReference type="KEGG" id="clup:CLUP02_07411"/>
<dbReference type="CDD" id="cd11062">
    <property type="entry name" value="CYP58-like"/>
    <property type="match status" value="1"/>
</dbReference>
<dbReference type="PANTHER" id="PTHR24305">
    <property type="entry name" value="CYTOCHROME P450"/>
    <property type="match status" value="1"/>
</dbReference>
<evidence type="ECO:0000313" key="5">
    <source>
        <dbReference type="EMBL" id="UQC81925.1"/>
    </source>
</evidence>
<dbReference type="InterPro" id="IPR002401">
    <property type="entry name" value="Cyt_P450_E_grp-I"/>
</dbReference>
<dbReference type="Pfam" id="PF00067">
    <property type="entry name" value="p450"/>
    <property type="match status" value="1"/>
</dbReference>
<name>A0A9Q8SRU6_9PEZI</name>
<dbReference type="GO" id="GO:0005506">
    <property type="term" value="F:iron ion binding"/>
    <property type="evidence" value="ECO:0007669"/>
    <property type="project" value="InterPro"/>
</dbReference>
<dbReference type="RefSeq" id="XP_049143549.1">
    <property type="nucleotide sequence ID" value="XM_049286406.1"/>
</dbReference>
<dbReference type="Gene3D" id="1.10.630.10">
    <property type="entry name" value="Cytochrome P450"/>
    <property type="match status" value="1"/>
</dbReference>
<evidence type="ECO:0000256" key="1">
    <source>
        <dbReference type="ARBA" id="ARBA00022617"/>
    </source>
</evidence>
<dbReference type="SUPFAM" id="SSF51322">
    <property type="entry name" value="Cyanovirin-N"/>
    <property type="match status" value="1"/>
</dbReference>
<dbReference type="Proteomes" id="UP000830671">
    <property type="component" value="Chromosome 4"/>
</dbReference>
<keyword evidence="6" id="KW-1185">Reference proteome</keyword>
<evidence type="ECO:0000259" key="4">
    <source>
        <dbReference type="SMART" id="SM01111"/>
    </source>
</evidence>
<dbReference type="Pfam" id="PF08881">
    <property type="entry name" value="CVNH"/>
    <property type="match status" value="1"/>
</dbReference>
<dbReference type="SUPFAM" id="SSF48264">
    <property type="entry name" value="Cytochrome P450"/>
    <property type="match status" value="1"/>
</dbReference>
<organism evidence="5 6">
    <name type="scientific">Colletotrichum lupini</name>
    <dbReference type="NCBI Taxonomy" id="145971"/>
    <lineage>
        <taxon>Eukaryota</taxon>
        <taxon>Fungi</taxon>
        <taxon>Dikarya</taxon>
        <taxon>Ascomycota</taxon>
        <taxon>Pezizomycotina</taxon>
        <taxon>Sordariomycetes</taxon>
        <taxon>Hypocreomycetidae</taxon>
        <taxon>Glomerellales</taxon>
        <taxon>Glomerellaceae</taxon>
        <taxon>Colletotrichum</taxon>
        <taxon>Colletotrichum acutatum species complex</taxon>
    </lineage>
</organism>
<keyword evidence="2" id="KW-0479">Metal-binding</keyword>
<protein>
    <submittedName>
        <fullName evidence="5">Trichodiene oxygenase</fullName>
    </submittedName>
</protein>
<dbReference type="GO" id="GO:0004497">
    <property type="term" value="F:monooxygenase activity"/>
    <property type="evidence" value="ECO:0007669"/>
    <property type="project" value="InterPro"/>
</dbReference>
<dbReference type="InterPro" id="IPR050121">
    <property type="entry name" value="Cytochrome_P450_monoxygenase"/>
</dbReference>
<dbReference type="PANTHER" id="PTHR24305:SF147">
    <property type="entry name" value="P450, PUTATIVE (EUROFUNG)-RELATED"/>
    <property type="match status" value="1"/>
</dbReference>
<dbReference type="GeneID" id="73341416"/>
<reference evidence="5" key="1">
    <citation type="journal article" date="2021" name="Mol. Plant Microbe Interact.">
        <title>Complete Genome Sequence of the Plant-Pathogenic Fungus Colletotrichum lupini.</title>
        <authorList>
            <person name="Baroncelli R."/>
            <person name="Pensec F."/>
            <person name="Da Lio D."/>
            <person name="Boufleur T."/>
            <person name="Vicente I."/>
            <person name="Sarrocco S."/>
            <person name="Picot A."/>
            <person name="Baraldi E."/>
            <person name="Sukno S."/>
            <person name="Thon M."/>
            <person name="Le Floch G."/>
        </authorList>
    </citation>
    <scope>NUCLEOTIDE SEQUENCE</scope>
    <source>
        <strain evidence="5">IMI 504893</strain>
    </source>
</reference>
<gene>
    <name evidence="5" type="ORF">CLUP02_07411</name>
</gene>
<dbReference type="Gene3D" id="2.30.60.10">
    <property type="entry name" value="Cyanovirin-N"/>
    <property type="match status" value="1"/>
</dbReference>
<dbReference type="InterPro" id="IPR036396">
    <property type="entry name" value="Cyt_P450_sf"/>
</dbReference>
<accession>A0A9Q8SRU6</accession>
<evidence type="ECO:0000256" key="3">
    <source>
        <dbReference type="ARBA" id="ARBA00023004"/>
    </source>
</evidence>
<dbReference type="EMBL" id="CP019476">
    <property type="protein sequence ID" value="UQC81925.1"/>
    <property type="molecule type" value="Genomic_DNA"/>
</dbReference>
<dbReference type="SMART" id="SM01111">
    <property type="entry name" value="CVNH"/>
    <property type="match status" value="1"/>
</dbReference>
<dbReference type="GO" id="GO:0016705">
    <property type="term" value="F:oxidoreductase activity, acting on paired donors, with incorporation or reduction of molecular oxygen"/>
    <property type="evidence" value="ECO:0007669"/>
    <property type="project" value="InterPro"/>
</dbReference>
<dbReference type="InterPro" id="IPR011058">
    <property type="entry name" value="Cyanovirin-N"/>
</dbReference>